<evidence type="ECO:0000256" key="5">
    <source>
        <dbReference type="PROSITE-ProRule" id="PRU01016"/>
    </source>
</evidence>
<evidence type="ECO:0000256" key="7">
    <source>
        <dbReference type="RuleBase" id="RU000417"/>
    </source>
</evidence>
<dbReference type="GO" id="GO:0009307">
    <property type="term" value="P:DNA restriction-modification system"/>
    <property type="evidence" value="ECO:0007669"/>
    <property type="project" value="UniProtKB-KW"/>
</dbReference>
<keyword evidence="9" id="KW-1185">Reference proteome</keyword>
<evidence type="ECO:0000256" key="2">
    <source>
        <dbReference type="ARBA" id="ARBA00022679"/>
    </source>
</evidence>
<sequence>MKKMSEWNWSLDKIKDVKKNDFKVVSCFSCGGGSTMGFKLAGYEVIGNVEIDPSMMKLYKQNHNPKYPFEMPIQEFNRLSISKIPKEFFNIDILDGSPPCSTFSVSGKREQKWGGAFSFREGQAKQRLDDLFFDFIETADRLQPKIIVAENVVGLILGKARGYVSAIIEAFDEVGYTTQLFKLNAATMRVPQKRERVFFVCHRKDLSYPKLRLELHEQPITYGAVRTGKGRPISQESETYKRWKKRRPKDRNFGDIMKREIGRDTNFSTVIFKDQLVPNTITASSMYLRNDVPEFISNEDIIRIQTFPYDYDFMDQNVQYVCGMSVPPIMMKKIAEQIYLQWLK</sequence>
<dbReference type="STRING" id="1834191.A5886_001818"/>
<keyword evidence="4" id="KW-0680">Restriction system</keyword>
<evidence type="ECO:0000256" key="4">
    <source>
        <dbReference type="ARBA" id="ARBA00022747"/>
    </source>
</evidence>
<dbReference type="PROSITE" id="PS51679">
    <property type="entry name" value="SAM_MT_C5"/>
    <property type="match status" value="1"/>
</dbReference>
<protein>
    <recommendedName>
        <fullName evidence="7">Cytosine-specific methyltransferase</fullName>
        <ecNumber evidence="7">2.1.1.37</ecNumber>
    </recommendedName>
</protein>
<dbReference type="GO" id="GO:0003886">
    <property type="term" value="F:DNA (cytosine-5-)-methyltransferase activity"/>
    <property type="evidence" value="ECO:0007669"/>
    <property type="project" value="UniProtKB-EC"/>
</dbReference>
<evidence type="ECO:0000313" key="9">
    <source>
        <dbReference type="Proteomes" id="UP000195043"/>
    </source>
</evidence>
<dbReference type="GO" id="GO:0032259">
    <property type="term" value="P:methylation"/>
    <property type="evidence" value="ECO:0007669"/>
    <property type="project" value="UniProtKB-KW"/>
</dbReference>
<comment type="caution">
    <text evidence="8">The sequence shown here is derived from an EMBL/GenBank/DDBJ whole genome shotgun (WGS) entry which is preliminary data.</text>
</comment>
<keyword evidence="3 5" id="KW-0949">S-adenosyl-L-methionine</keyword>
<accession>A0A242A746</accession>
<keyword evidence="2 5" id="KW-0808">Transferase</keyword>
<dbReference type="PANTHER" id="PTHR46098">
    <property type="entry name" value="TRNA (CYTOSINE(38)-C(5))-METHYLTRANSFERASE"/>
    <property type="match status" value="1"/>
</dbReference>
<dbReference type="PANTHER" id="PTHR46098:SF1">
    <property type="entry name" value="TRNA (CYTOSINE(38)-C(5))-METHYLTRANSFERASE"/>
    <property type="match status" value="1"/>
</dbReference>
<dbReference type="InterPro" id="IPR050750">
    <property type="entry name" value="C5-MTase"/>
</dbReference>
<dbReference type="OrthoDB" id="9813719at2"/>
<name>A0A242A746_9ENTE</name>
<evidence type="ECO:0000256" key="3">
    <source>
        <dbReference type="ARBA" id="ARBA00022691"/>
    </source>
</evidence>
<dbReference type="Gene3D" id="3.40.50.150">
    <property type="entry name" value="Vaccinia Virus protein VP39"/>
    <property type="match status" value="1"/>
</dbReference>
<dbReference type="PROSITE" id="PS00094">
    <property type="entry name" value="C5_MTASE_1"/>
    <property type="match status" value="1"/>
</dbReference>
<dbReference type="InterPro" id="IPR001525">
    <property type="entry name" value="C5_MeTfrase"/>
</dbReference>
<dbReference type="AlphaFoldDB" id="A0A242A746"/>
<gene>
    <name evidence="8" type="ORF">A5886_001818</name>
</gene>
<evidence type="ECO:0000256" key="1">
    <source>
        <dbReference type="ARBA" id="ARBA00022603"/>
    </source>
</evidence>
<reference evidence="8 9" key="1">
    <citation type="submission" date="2017-05" db="EMBL/GenBank/DDBJ databases">
        <title>The Genome Sequence of Enterococcus sp. 8G7_MSG3316.</title>
        <authorList>
            <consortium name="The Broad Institute Genomics Platform"/>
            <consortium name="The Broad Institute Genomic Center for Infectious Diseases"/>
            <person name="Earl A."/>
            <person name="Manson A."/>
            <person name="Schwartman J."/>
            <person name="Gilmore M."/>
            <person name="Abouelleil A."/>
            <person name="Cao P."/>
            <person name="Chapman S."/>
            <person name="Cusick C."/>
            <person name="Shea T."/>
            <person name="Young S."/>
            <person name="Neafsey D."/>
            <person name="Nusbaum C."/>
            <person name="Birren B."/>
        </authorList>
    </citation>
    <scope>NUCLEOTIDE SEQUENCE [LARGE SCALE GENOMIC DNA]</scope>
    <source>
        <strain evidence="8 9">8G7_MSG3316</strain>
    </source>
</reference>
<feature type="active site" evidence="5">
    <location>
        <position position="100"/>
    </location>
</feature>
<dbReference type="Proteomes" id="UP000195043">
    <property type="component" value="Unassembled WGS sequence"/>
</dbReference>
<dbReference type="InterPro" id="IPR029063">
    <property type="entry name" value="SAM-dependent_MTases_sf"/>
</dbReference>
<proteinExistence type="inferred from homology"/>
<dbReference type="SUPFAM" id="SSF53335">
    <property type="entry name" value="S-adenosyl-L-methionine-dependent methyltransferases"/>
    <property type="match status" value="1"/>
</dbReference>
<keyword evidence="1 5" id="KW-0489">Methyltransferase</keyword>
<dbReference type="EMBL" id="NGKU01000001">
    <property type="protein sequence ID" value="OTN76739.1"/>
    <property type="molecule type" value="Genomic_DNA"/>
</dbReference>
<organism evidence="8 9">
    <name type="scientific">Candidatus Enterococcus testudinis</name>
    <dbReference type="NCBI Taxonomy" id="1834191"/>
    <lineage>
        <taxon>Bacteria</taxon>
        <taxon>Bacillati</taxon>
        <taxon>Bacillota</taxon>
        <taxon>Bacilli</taxon>
        <taxon>Lactobacillales</taxon>
        <taxon>Enterococcaceae</taxon>
        <taxon>Enterococcus</taxon>
    </lineage>
</organism>
<dbReference type="InterPro" id="IPR018117">
    <property type="entry name" value="C5_DNA_meth_AS"/>
</dbReference>
<dbReference type="PRINTS" id="PR00105">
    <property type="entry name" value="C5METTRFRASE"/>
</dbReference>
<dbReference type="Gene3D" id="3.90.120.10">
    <property type="entry name" value="DNA Methylase, subunit A, domain 2"/>
    <property type="match status" value="1"/>
</dbReference>
<evidence type="ECO:0000313" key="8">
    <source>
        <dbReference type="EMBL" id="OTN76739.1"/>
    </source>
</evidence>
<comment type="similarity">
    <text evidence="5 6">Belongs to the class I-like SAM-binding methyltransferase superfamily. C5-methyltransferase family.</text>
</comment>
<dbReference type="NCBIfam" id="TIGR00675">
    <property type="entry name" value="dcm"/>
    <property type="match status" value="1"/>
</dbReference>
<evidence type="ECO:0000256" key="6">
    <source>
        <dbReference type="RuleBase" id="RU000416"/>
    </source>
</evidence>
<dbReference type="EC" id="2.1.1.37" evidence="7"/>
<dbReference type="Pfam" id="PF00145">
    <property type="entry name" value="DNA_methylase"/>
    <property type="match status" value="1"/>
</dbReference>
<comment type="catalytic activity">
    <reaction evidence="7">
        <text>a 2'-deoxycytidine in DNA + S-adenosyl-L-methionine = a 5-methyl-2'-deoxycytidine in DNA + S-adenosyl-L-homocysteine + H(+)</text>
        <dbReference type="Rhea" id="RHEA:13681"/>
        <dbReference type="Rhea" id="RHEA-COMP:11369"/>
        <dbReference type="Rhea" id="RHEA-COMP:11370"/>
        <dbReference type="ChEBI" id="CHEBI:15378"/>
        <dbReference type="ChEBI" id="CHEBI:57856"/>
        <dbReference type="ChEBI" id="CHEBI:59789"/>
        <dbReference type="ChEBI" id="CHEBI:85452"/>
        <dbReference type="ChEBI" id="CHEBI:85454"/>
        <dbReference type="EC" id="2.1.1.37"/>
    </reaction>
</comment>